<evidence type="ECO:0000256" key="1">
    <source>
        <dbReference type="SAM" id="Phobius"/>
    </source>
</evidence>
<dbReference type="Proteomes" id="UP000035680">
    <property type="component" value="Unassembled WGS sequence"/>
</dbReference>
<keyword evidence="1" id="KW-1133">Transmembrane helix</keyword>
<reference evidence="2" key="1">
    <citation type="submission" date="2014-07" db="EMBL/GenBank/DDBJ databases">
        <authorList>
            <person name="Martin A.A"/>
            <person name="De Silva N."/>
        </authorList>
    </citation>
    <scope>NUCLEOTIDE SEQUENCE</scope>
</reference>
<organism evidence="2 3">
    <name type="scientific">Strongyloides venezuelensis</name>
    <name type="common">Threadworm</name>
    <dbReference type="NCBI Taxonomy" id="75913"/>
    <lineage>
        <taxon>Eukaryota</taxon>
        <taxon>Metazoa</taxon>
        <taxon>Ecdysozoa</taxon>
        <taxon>Nematoda</taxon>
        <taxon>Chromadorea</taxon>
        <taxon>Rhabditida</taxon>
        <taxon>Tylenchina</taxon>
        <taxon>Panagrolaimomorpha</taxon>
        <taxon>Strongyloidoidea</taxon>
        <taxon>Strongyloididae</taxon>
        <taxon>Strongyloides</taxon>
    </lineage>
</organism>
<keyword evidence="1" id="KW-0812">Transmembrane</keyword>
<protein>
    <submittedName>
        <fullName evidence="3">Uncharacterized protein</fullName>
    </submittedName>
</protein>
<evidence type="ECO:0000313" key="2">
    <source>
        <dbReference type="Proteomes" id="UP000035680"/>
    </source>
</evidence>
<accession>A0A0K0ETX3</accession>
<sequence>MVQWKFKNINHSFSSSFYNCVLKILLFLVHSIILKSIINILLFYFFK</sequence>
<dbReference type="WBParaSite" id="SVE_0000569650.1">
    <property type="protein sequence ID" value="SVE_0000569650.1"/>
    <property type="gene ID" value="SVE_0000569650"/>
</dbReference>
<reference evidence="3" key="2">
    <citation type="submission" date="2015-08" db="UniProtKB">
        <authorList>
            <consortium name="WormBaseParasite"/>
        </authorList>
    </citation>
    <scope>IDENTIFICATION</scope>
</reference>
<evidence type="ECO:0000313" key="3">
    <source>
        <dbReference type="WBParaSite" id="SVE_0000569650.1"/>
    </source>
</evidence>
<proteinExistence type="predicted"/>
<keyword evidence="1" id="KW-0472">Membrane</keyword>
<feature type="transmembrane region" description="Helical" evidence="1">
    <location>
        <begin position="21"/>
        <end position="46"/>
    </location>
</feature>
<keyword evidence="2" id="KW-1185">Reference proteome</keyword>
<dbReference type="AlphaFoldDB" id="A0A0K0ETX3"/>
<name>A0A0K0ETX3_STRVS</name>